<dbReference type="AlphaFoldDB" id="A0A5J6N6S9"/>
<evidence type="ECO:0000313" key="2">
    <source>
        <dbReference type="EMBL" id="QEX24675.1"/>
    </source>
</evidence>
<dbReference type="InterPro" id="IPR035901">
    <property type="entry name" value="GIY-YIG_endonuc_sf"/>
</dbReference>
<dbReference type="InterPro" id="IPR000305">
    <property type="entry name" value="GIY-YIG_endonuc"/>
</dbReference>
<accession>A0A5J6N6S9</accession>
<proteinExistence type="predicted"/>
<gene>
    <name evidence="2" type="ORF">FRZ61_46160</name>
</gene>
<name>A0A5J6N6S9_9PROT</name>
<organism evidence="2 3">
    <name type="scientific">Hypericibacter adhaerens</name>
    <dbReference type="NCBI Taxonomy" id="2602016"/>
    <lineage>
        <taxon>Bacteria</taxon>
        <taxon>Pseudomonadati</taxon>
        <taxon>Pseudomonadota</taxon>
        <taxon>Alphaproteobacteria</taxon>
        <taxon>Rhodospirillales</taxon>
        <taxon>Dongiaceae</taxon>
        <taxon>Hypericibacter</taxon>
    </lineage>
</organism>
<dbReference type="RefSeq" id="WP_151119930.1">
    <property type="nucleotide sequence ID" value="NZ_CP042582.1"/>
</dbReference>
<sequence>MWFVCFLQLGNGDIYVGSTNNLERRLSSHQEGQVQSTKAHLPIALKSYVAVATEENARALEQYFKSGSGKAFATKRFW</sequence>
<evidence type="ECO:0000313" key="3">
    <source>
        <dbReference type="Proteomes" id="UP000325797"/>
    </source>
</evidence>
<dbReference type="EMBL" id="CP042582">
    <property type="protein sequence ID" value="QEX24675.1"/>
    <property type="molecule type" value="Genomic_DNA"/>
</dbReference>
<evidence type="ECO:0000259" key="1">
    <source>
        <dbReference type="PROSITE" id="PS50164"/>
    </source>
</evidence>
<reference evidence="2 3" key="1">
    <citation type="submission" date="2019-08" db="EMBL/GenBank/DDBJ databases">
        <title>Hyperibacter terrae gen. nov., sp. nov. and Hyperibacter viscosus sp. nov., two new members in the family Rhodospirillaceae isolated from the rhizosphere of Hypericum perforatum.</title>
        <authorList>
            <person name="Noviana Z."/>
        </authorList>
    </citation>
    <scope>NUCLEOTIDE SEQUENCE [LARGE SCALE GENOMIC DNA]</scope>
    <source>
        <strain evidence="2 3">R5959</strain>
    </source>
</reference>
<dbReference type="KEGG" id="hadh:FRZ61_46160"/>
<feature type="domain" description="GIY-YIG" evidence="1">
    <location>
        <begin position="1"/>
        <end position="74"/>
    </location>
</feature>
<keyword evidence="3" id="KW-1185">Reference proteome</keyword>
<dbReference type="Pfam" id="PF01541">
    <property type="entry name" value="GIY-YIG"/>
    <property type="match status" value="1"/>
</dbReference>
<dbReference type="OrthoDB" id="7159537at2"/>
<dbReference type="PROSITE" id="PS50164">
    <property type="entry name" value="GIY_YIG"/>
    <property type="match status" value="1"/>
</dbReference>
<dbReference type="SUPFAM" id="SSF82771">
    <property type="entry name" value="GIY-YIG endonuclease"/>
    <property type="match status" value="1"/>
</dbReference>
<protein>
    <submittedName>
        <fullName evidence="2">Excinuclease ABC subunit C</fullName>
    </submittedName>
</protein>
<dbReference type="Proteomes" id="UP000325797">
    <property type="component" value="Chromosome"/>
</dbReference>
<dbReference type="Gene3D" id="3.40.1440.10">
    <property type="entry name" value="GIY-YIG endonuclease"/>
    <property type="match status" value="1"/>
</dbReference>